<accession>A0ABY5Z510</accession>
<protein>
    <submittedName>
        <fullName evidence="2">FkbM family methyltransferase</fullName>
    </submittedName>
</protein>
<dbReference type="InterPro" id="IPR029063">
    <property type="entry name" value="SAM-dependent_MTases_sf"/>
</dbReference>
<evidence type="ECO:0000313" key="3">
    <source>
        <dbReference type="Proteomes" id="UP001058271"/>
    </source>
</evidence>
<dbReference type="Gene3D" id="3.40.50.150">
    <property type="entry name" value="Vaccinia Virus protein VP39"/>
    <property type="match status" value="1"/>
</dbReference>
<sequence>MTFRSSDPIIEPVLADRPTIRVGSHLLVGPDEGKLAWLASEIFHNQVYNCAVPPPRGQARSEVVDLRRAILSILPADLVFDPGYRPSSAPVIIDAGANVGTATSWFLQRYPEAQVIAVEPNPEAFAFLAHNLKMMAPTRTLAVNAALCGRGAHTVRLYSSASEASLRTSIWEHRNSWTRAFEVPAVSLLDLLERTGPAFLLKLDIEGSEEEVLEELAREGKLGSFRAVLTEWHHYVDLSGESLARALLAFRRAGARYSLRATPPVDGFQDIMIEAFWPDMSE</sequence>
<reference evidence="2" key="1">
    <citation type="submission" date="2021-04" db="EMBL/GenBank/DDBJ databases">
        <title>Biosynthetic gene clusters of Dactylosporangioum roseum.</title>
        <authorList>
            <person name="Hartkoorn R.C."/>
            <person name="Beaudoing E."/>
            <person name="Hot D."/>
            <person name="Moureu S."/>
        </authorList>
    </citation>
    <scope>NUCLEOTIDE SEQUENCE</scope>
    <source>
        <strain evidence="2">NRRL B-16295</strain>
    </source>
</reference>
<dbReference type="EMBL" id="CP073721">
    <property type="protein sequence ID" value="UWZ36562.1"/>
    <property type="molecule type" value="Genomic_DNA"/>
</dbReference>
<dbReference type="PANTHER" id="PTHR34203">
    <property type="entry name" value="METHYLTRANSFERASE, FKBM FAMILY PROTEIN"/>
    <property type="match status" value="1"/>
</dbReference>
<dbReference type="InterPro" id="IPR052514">
    <property type="entry name" value="SAM-dependent_MTase"/>
</dbReference>
<evidence type="ECO:0000313" key="2">
    <source>
        <dbReference type="EMBL" id="UWZ36562.1"/>
    </source>
</evidence>
<dbReference type="Pfam" id="PF05050">
    <property type="entry name" value="Methyltransf_21"/>
    <property type="match status" value="1"/>
</dbReference>
<evidence type="ECO:0000259" key="1">
    <source>
        <dbReference type="Pfam" id="PF05050"/>
    </source>
</evidence>
<keyword evidence="3" id="KW-1185">Reference proteome</keyword>
<name>A0ABY5Z510_9ACTN</name>
<dbReference type="RefSeq" id="WP_260725900.1">
    <property type="nucleotide sequence ID" value="NZ_BAAABS010000026.1"/>
</dbReference>
<dbReference type="NCBIfam" id="TIGR01444">
    <property type="entry name" value="fkbM_fam"/>
    <property type="match status" value="1"/>
</dbReference>
<dbReference type="SUPFAM" id="SSF53335">
    <property type="entry name" value="S-adenosyl-L-methionine-dependent methyltransferases"/>
    <property type="match status" value="1"/>
</dbReference>
<gene>
    <name evidence="2" type="ORF">Drose_37075</name>
</gene>
<dbReference type="InterPro" id="IPR006342">
    <property type="entry name" value="FkbM_mtfrase"/>
</dbReference>
<dbReference type="PANTHER" id="PTHR34203:SF13">
    <property type="entry name" value="EXPRESSED PROTEIN"/>
    <property type="match status" value="1"/>
</dbReference>
<organism evidence="2 3">
    <name type="scientific">Dactylosporangium roseum</name>
    <dbReference type="NCBI Taxonomy" id="47989"/>
    <lineage>
        <taxon>Bacteria</taxon>
        <taxon>Bacillati</taxon>
        <taxon>Actinomycetota</taxon>
        <taxon>Actinomycetes</taxon>
        <taxon>Micromonosporales</taxon>
        <taxon>Micromonosporaceae</taxon>
        <taxon>Dactylosporangium</taxon>
    </lineage>
</organism>
<dbReference type="GO" id="GO:0008168">
    <property type="term" value="F:methyltransferase activity"/>
    <property type="evidence" value="ECO:0007669"/>
    <property type="project" value="UniProtKB-KW"/>
</dbReference>
<keyword evidence="2" id="KW-0808">Transferase</keyword>
<feature type="domain" description="Methyltransferase FkbM" evidence="1">
    <location>
        <begin position="94"/>
        <end position="257"/>
    </location>
</feature>
<dbReference type="Proteomes" id="UP001058271">
    <property type="component" value="Chromosome"/>
</dbReference>
<keyword evidence="2" id="KW-0489">Methyltransferase</keyword>
<dbReference type="GO" id="GO:0032259">
    <property type="term" value="P:methylation"/>
    <property type="evidence" value="ECO:0007669"/>
    <property type="project" value="UniProtKB-KW"/>
</dbReference>
<proteinExistence type="predicted"/>